<protein>
    <submittedName>
        <fullName evidence="1">WbqC family protein</fullName>
    </submittedName>
</protein>
<name>A0A5N0UQ74_9PSEU</name>
<dbReference type="InterPro" id="IPR014985">
    <property type="entry name" value="WbqC"/>
</dbReference>
<proteinExistence type="predicted"/>
<reference evidence="1" key="1">
    <citation type="submission" date="2019-09" db="EMBL/GenBank/DDBJ databases">
        <authorList>
            <person name="Teo W.F.A."/>
            <person name="Duangmal K."/>
        </authorList>
    </citation>
    <scope>NUCLEOTIDE SEQUENCE [LARGE SCALE GENOMIC DNA]</scope>
    <source>
        <strain evidence="1">K81G1</strain>
    </source>
</reference>
<dbReference type="EMBL" id="VMNW02000085">
    <property type="protein sequence ID" value="KAA9152665.1"/>
    <property type="molecule type" value="Genomic_DNA"/>
</dbReference>
<evidence type="ECO:0000313" key="1">
    <source>
        <dbReference type="EMBL" id="KAA9152665.1"/>
    </source>
</evidence>
<sequence length="267" mass="29460">MFPLPCTRPTKDWWPPDIAAACCDRIPRVPPTPKRSCAIHQPNSFPRLSTLAKLLRADVWVVLDDVQFNSRDYQHRARLAALEDPLCQQWLSLPVHRPRGRASRIDELRLAEPETGRRRVAQLIRQFYGRAPFWRETSAAVDEVLAALALTDRLSEVAEVSTRALLAGLGWRGEVVRSSEVPSSDQRSERLADLTAAVGAGTYLCGRGGAKYLDEAPFTARGIAVDYPHPPALCGKDGMRTASALWAYATLGPEELSCELTPVPVPA</sequence>
<dbReference type="AlphaFoldDB" id="A0A5N0UQ74"/>
<dbReference type="Proteomes" id="UP000319769">
    <property type="component" value="Unassembled WGS sequence"/>
</dbReference>
<dbReference type="OrthoDB" id="3611744at2"/>
<gene>
    <name evidence="1" type="ORF">FPZ12_036505</name>
</gene>
<keyword evidence="2" id="KW-1185">Reference proteome</keyword>
<dbReference type="Pfam" id="PF08889">
    <property type="entry name" value="WbqC"/>
    <property type="match status" value="1"/>
</dbReference>
<comment type="caution">
    <text evidence="1">The sequence shown here is derived from an EMBL/GenBank/DDBJ whole genome shotgun (WGS) entry which is preliminary data.</text>
</comment>
<evidence type="ECO:0000313" key="2">
    <source>
        <dbReference type="Proteomes" id="UP000319769"/>
    </source>
</evidence>
<accession>A0A5N0UQ74</accession>
<organism evidence="1 2">
    <name type="scientific">Amycolatopsis acidicola</name>
    <dbReference type="NCBI Taxonomy" id="2596893"/>
    <lineage>
        <taxon>Bacteria</taxon>
        <taxon>Bacillati</taxon>
        <taxon>Actinomycetota</taxon>
        <taxon>Actinomycetes</taxon>
        <taxon>Pseudonocardiales</taxon>
        <taxon>Pseudonocardiaceae</taxon>
        <taxon>Amycolatopsis</taxon>
    </lineage>
</organism>